<reference evidence="15" key="1">
    <citation type="submission" date="2006-10" db="EMBL/GenBank/DDBJ databases">
        <authorList>
            <person name="Amadeo P."/>
            <person name="Zhao Q."/>
            <person name="Wortman J."/>
            <person name="Fraser-Liggett C."/>
            <person name="Carlton J."/>
        </authorList>
    </citation>
    <scope>NUCLEOTIDE SEQUENCE</scope>
    <source>
        <strain evidence="15">G3</strain>
    </source>
</reference>
<dbReference type="InterPro" id="IPR036412">
    <property type="entry name" value="HAD-like_sf"/>
</dbReference>
<dbReference type="SUPFAM" id="SSF81665">
    <property type="entry name" value="Calcium ATPase, transmembrane domain M"/>
    <property type="match status" value="1"/>
</dbReference>
<accession>A2EVI7</accession>
<dbReference type="VEuPathDB" id="TrichDB:TVAG_173640"/>
<dbReference type="OrthoDB" id="48943at2759"/>
<dbReference type="FunCoup" id="A2EVI7">
    <property type="interactions" value="679"/>
</dbReference>
<evidence type="ECO:0000256" key="2">
    <source>
        <dbReference type="ARBA" id="ARBA00006000"/>
    </source>
</evidence>
<dbReference type="STRING" id="5722.A2EVI7"/>
<feature type="transmembrane region" description="Helical" evidence="12">
    <location>
        <begin position="400"/>
        <end position="417"/>
    </location>
</feature>
<dbReference type="PROSITE" id="PS00154">
    <property type="entry name" value="ATPASE_E1_E2"/>
    <property type="match status" value="1"/>
</dbReference>
<dbReference type="InterPro" id="IPR001757">
    <property type="entry name" value="P_typ_ATPase"/>
</dbReference>
<dbReference type="InterPro" id="IPR023299">
    <property type="entry name" value="ATPase_P-typ_cyto_dom_N"/>
</dbReference>
<feature type="region of interest" description="Disordered" evidence="11">
    <location>
        <begin position="823"/>
        <end position="861"/>
    </location>
</feature>
<evidence type="ECO:0000256" key="7">
    <source>
        <dbReference type="ARBA" id="ARBA00022842"/>
    </source>
</evidence>
<name>A2EVI7_TRIV3</name>
<dbReference type="Gene3D" id="3.40.50.1000">
    <property type="entry name" value="HAD superfamily/HAD-like"/>
    <property type="match status" value="1"/>
</dbReference>
<dbReference type="OMA" id="WYYSLFN"/>
<dbReference type="InterPro" id="IPR023214">
    <property type="entry name" value="HAD_sf"/>
</dbReference>
<dbReference type="Pfam" id="PF13246">
    <property type="entry name" value="Cation_ATPase"/>
    <property type="match status" value="1"/>
</dbReference>
<dbReference type="InterPro" id="IPR059000">
    <property type="entry name" value="ATPase_P-type_domA"/>
</dbReference>
<proteinExistence type="inferred from homology"/>
<evidence type="ECO:0000256" key="5">
    <source>
        <dbReference type="ARBA" id="ARBA00022741"/>
    </source>
</evidence>
<feature type="domain" description="Cation-transporting P-type ATPase N-terminal" evidence="14">
    <location>
        <begin position="167"/>
        <end position="213"/>
    </location>
</feature>
<keyword evidence="7" id="KW-0460">Magnesium</keyword>
<dbReference type="InterPro" id="IPR018303">
    <property type="entry name" value="ATPase_P-typ_P_site"/>
</dbReference>
<keyword evidence="10 12" id="KW-0472">Membrane</keyword>
<dbReference type="GO" id="GO:0055085">
    <property type="term" value="P:transmembrane transport"/>
    <property type="evidence" value="ECO:0000318"/>
    <property type="project" value="GO_Central"/>
</dbReference>
<dbReference type="InterPro" id="IPR006544">
    <property type="entry name" value="P-type_TPase_V"/>
</dbReference>
<evidence type="ECO:0000256" key="8">
    <source>
        <dbReference type="ARBA" id="ARBA00022967"/>
    </source>
</evidence>
<dbReference type="GO" id="GO:0006874">
    <property type="term" value="P:intracellular calcium ion homeostasis"/>
    <property type="evidence" value="ECO:0000318"/>
    <property type="project" value="GO_Central"/>
</dbReference>
<evidence type="ECO:0000256" key="12">
    <source>
        <dbReference type="SAM" id="Phobius"/>
    </source>
</evidence>
<dbReference type="Pfam" id="PF00690">
    <property type="entry name" value="Cation_ATPase_N"/>
    <property type="match status" value="1"/>
</dbReference>
<dbReference type="GO" id="GO:0046872">
    <property type="term" value="F:metal ion binding"/>
    <property type="evidence" value="ECO:0007669"/>
    <property type="project" value="UniProtKB-KW"/>
</dbReference>
<feature type="transmembrane region" description="Helical" evidence="12">
    <location>
        <begin position="1061"/>
        <end position="1081"/>
    </location>
</feature>
<organism evidence="15 16">
    <name type="scientific">Trichomonas vaginalis (strain ATCC PRA-98 / G3)</name>
    <dbReference type="NCBI Taxonomy" id="412133"/>
    <lineage>
        <taxon>Eukaryota</taxon>
        <taxon>Metamonada</taxon>
        <taxon>Parabasalia</taxon>
        <taxon>Trichomonadida</taxon>
        <taxon>Trichomonadidae</taxon>
        <taxon>Trichomonas</taxon>
    </lineage>
</organism>
<dbReference type="SFLD" id="SFLDS00003">
    <property type="entry name" value="Haloacid_Dehalogenase"/>
    <property type="match status" value="1"/>
</dbReference>
<protein>
    <submittedName>
        <fullName evidence="15">Uncharacterized protein</fullName>
    </submittedName>
</protein>
<dbReference type="SUPFAM" id="SSF81660">
    <property type="entry name" value="Metal cation-transporting ATPase, ATP-binding domain N"/>
    <property type="match status" value="1"/>
</dbReference>
<dbReference type="FunFam" id="3.40.1110.10:FF:000222">
    <property type="entry name" value="Cation-transporting ATPase"/>
    <property type="match status" value="1"/>
</dbReference>
<dbReference type="PANTHER" id="PTHR45630">
    <property type="entry name" value="CATION-TRANSPORTING ATPASE-RELATED"/>
    <property type="match status" value="1"/>
</dbReference>
<dbReference type="Gene3D" id="2.70.150.10">
    <property type="entry name" value="Calcium-transporting ATPase, cytoplasmic transduction domain A"/>
    <property type="match status" value="1"/>
</dbReference>
<keyword evidence="16" id="KW-1185">Reference proteome</keyword>
<feature type="transmembrane region" description="Helical" evidence="12">
    <location>
        <begin position="70"/>
        <end position="93"/>
    </location>
</feature>
<dbReference type="PANTHER" id="PTHR45630:SF7">
    <property type="entry name" value="ENDOPLASMIC RETICULUM TRANSMEMBRANE HELIX TRANSLOCASE"/>
    <property type="match status" value="1"/>
</dbReference>
<dbReference type="SUPFAM" id="SSF81653">
    <property type="entry name" value="Calcium ATPase, transduction domain A"/>
    <property type="match status" value="1"/>
</dbReference>
<dbReference type="PRINTS" id="PR00119">
    <property type="entry name" value="CATATPASE"/>
</dbReference>
<evidence type="ECO:0000259" key="13">
    <source>
        <dbReference type="Pfam" id="PF00122"/>
    </source>
</evidence>
<keyword evidence="9 12" id="KW-1133">Transmembrane helix</keyword>
<feature type="transmembrane region" description="Helical" evidence="12">
    <location>
        <begin position="1101"/>
        <end position="1124"/>
    </location>
</feature>
<evidence type="ECO:0000256" key="3">
    <source>
        <dbReference type="ARBA" id="ARBA00022692"/>
    </source>
</evidence>
<evidence type="ECO:0000313" key="16">
    <source>
        <dbReference type="Proteomes" id="UP000001542"/>
    </source>
</evidence>
<dbReference type="FunFam" id="3.40.50.1000:FF:000267">
    <property type="entry name" value="Cation-transporting ATPase"/>
    <property type="match status" value="1"/>
</dbReference>
<dbReference type="Proteomes" id="UP000001542">
    <property type="component" value="Unassembled WGS sequence"/>
</dbReference>
<evidence type="ECO:0000256" key="4">
    <source>
        <dbReference type="ARBA" id="ARBA00022723"/>
    </source>
</evidence>
<dbReference type="GO" id="GO:0019829">
    <property type="term" value="F:ATPase-coupled monoatomic cation transmembrane transporter activity"/>
    <property type="evidence" value="ECO:0000318"/>
    <property type="project" value="GO_Central"/>
</dbReference>
<dbReference type="GO" id="GO:0005524">
    <property type="term" value="F:ATP binding"/>
    <property type="evidence" value="ECO:0007669"/>
    <property type="project" value="UniProtKB-KW"/>
</dbReference>
<keyword evidence="3 12" id="KW-0812">Transmembrane</keyword>
<dbReference type="RefSeq" id="XP_001315542.1">
    <property type="nucleotide sequence ID" value="XM_001315507.1"/>
</dbReference>
<comment type="subcellular location">
    <subcellularLocation>
        <location evidence="1">Membrane</location>
        <topology evidence="1">Multi-pass membrane protein</topology>
    </subcellularLocation>
</comment>
<dbReference type="InterPro" id="IPR008250">
    <property type="entry name" value="ATPase_P-typ_transduc_dom_A_sf"/>
</dbReference>
<dbReference type="SFLD" id="SFLDG00002">
    <property type="entry name" value="C1.7:_P-type_atpase_like"/>
    <property type="match status" value="1"/>
</dbReference>
<evidence type="ECO:0000256" key="1">
    <source>
        <dbReference type="ARBA" id="ARBA00004141"/>
    </source>
</evidence>
<reference evidence="15" key="2">
    <citation type="journal article" date="2007" name="Science">
        <title>Draft genome sequence of the sexually transmitted pathogen Trichomonas vaginalis.</title>
        <authorList>
            <person name="Carlton J.M."/>
            <person name="Hirt R.P."/>
            <person name="Silva J.C."/>
            <person name="Delcher A.L."/>
            <person name="Schatz M."/>
            <person name="Zhao Q."/>
            <person name="Wortman J.R."/>
            <person name="Bidwell S.L."/>
            <person name="Alsmark U.C.M."/>
            <person name="Besteiro S."/>
            <person name="Sicheritz-Ponten T."/>
            <person name="Noel C.J."/>
            <person name="Dacks J.B."/>
            <person name="Foster P.G."/>
            <person name="Simillion C."/>
            <person name="Van de Peer Y."/>
            <person name="Miranda-Saavedra D."/>
            <person name="Barton G.J."/>
            <person name="Westrop G.D."/>
            <person name="Mueller S."/>
            <person name="Dessi D."/>
            <person name="Fiori P.L."/>
            <person name="Ren Q."/>
            <person name="Paulsen I."/>
            <person name="Zhang H."/>
            <person name="Bastida-Corcuera F.D."/>
            <person name="Simoes-Barbosa A."/>
            <person name="Brown M.T."/>
            <person name="Hayes R.D."/>
            <person name="Mukherjee M."/>
            <person name="Okumura C.Y."/>
            <person name="Schneider R."/>
            <person name="Smith A.J."/>
            <person name="Vanacova S."/>
            <person name="Villalvazo M."/>
            <person name="Haas B.J."/>
            <person name="Pertea M."/>
            <person name="Feldblyum T.V."/>
            <person name="Utterback T.R."/>
            <person name="Shu C.L."/>
            <person name="Osoegawa K."/>
            <person name="de Jong P.J."/>
            <person name="Hrdy I."/>
            <person name="Horvathova L."/>
            <person name="Zubacova Z."/>
            <person name="Dolezal P."/>
            <person name="Malik S.B."/>
            <person name="Logsdon J.M. Jr."/>
            <person name="Henze K."/>
            <person name="Gupta A."/>
            <person name="Wang C.C."/>
            <person name="Dunne R.L."/>
            <person name="Upcroft J.A."/>
            <person name="Upcroft P."/>
            <person name="White O."/>
            <person name="Salzberg S.L."/>
            <person name="Tang P."/>
            <person name="Chiu C.-H."/>
            <person name="Lee Y.-S."/>
            <person name="Embley T.M."/>
            <person name="Coombs G.H."/>
            <person name="Mottram J.C."/>
            <person name="Tachezy J."/>
            <person name="Fraser-Liggett C.M."/>
            <person name="Johnson P.J."/>
        </authorList>
    </citation>
    <scope>NUCLEOTIDE SEQUENCE [LARGE SCALE GENOMIC DNA]</scope>
    <source>
        <strain evidence="15">G3</strain>
    </source>
</reference>
<feature type="transmembrane region" description="Helical" evidence="12">
    <location>
        <begin position="983"/>
        <end position="1009"/>
    </location>
</feature>
<feature type="domain" description="P-type ATPase A" evidence="13">
    <location>
        <begin position="257"/>
        <end position="349"/>
    </location>
</feature>
<gene>
    <name evidence="15" type="ORF">TVAG_173640</name>
</gene>
<dbReference type="AlphaFoldDB" id="A2EVI7"/>
<dbReference type="Pfam" id="PF00122">
    <property type="entry name" value="E1-E2_ATPase"/>
    <property type="match status" value="1"/>
</dbReference>
<dbReference type="VEuPathDB" id="TrichDB:TVAGG3_0827410"/>
<evidence type="ECO:0000256" key="6">
    <source>
        <dbReference type="ARBA" id="ARBA00022840"/>
    </source>
</evidence>
<dbReference type="InterPro" id="IPR023298">
    <property type="entry name" value="ATPase_P-typ_TM_dom_sf"/>
</dbReference>
<dbReference type="GO" id="GO:0015662">
    <property type="term" value="F:P-type ion transporter activity"/>
    <property type="evidence" value="ECO:0000318"/>
    <property type="project" value="GO_Central"/>
</dbReference>
<dbReference type="GO" id="GO:0005789">
    <property type="term" value="C:endoplasmic reticulum membrane"/>
    <property type="evidence" value="ECO:0000318"/>
    <property type="project" value="GO_Central"/>
</dbReference>
<keyword evidence="6" id="KW-0067">ATP-binding</keyword>
<dbReference type="NCBIfam" id="TIGR01657">
    <property type="entry name" value="P-ATPase-V"/>
    <property type="match status" value="1"/>
</dbReference>
<dbReference type="NCBIfam" id="TIGR01494">
    <property type="entry name" value="ATPase_P-type"/>
    <property type="match status" value="1"/>
</dbReference>
<evidence type="ECO:0000313" key="15">
    <source>
        <dbReference type="EMBL" id="EAY03319.1"/>
    </source>
</evidence>
<dbReference type="SUPFAM" id="SSF56784">
    <property type="entry name" value="HAD-like"/>
    <property type="match status" value="1"/>
</dbReference>
<keyword evidence="5" id="KW-0547">Nucleotide-binding</keyword>
<keyword evidence="8" id="KW-1278">Translocase</keyword>
<dbReference type="SMR" id="A2EVI7"/>
<dbReference type="SFLD" id="SFLDF00027">
    <property type="entry name" value="p-type_atpase"/>
    <property type="match status" value="1"/>
</dbReference>
<evidence type="ECO:0000256" key="9">
    <source>
        <dbReference type="ARBA" id="ARBA00022989"/>
    </source>
</evidence>
<feature type="compositionally biased region" description="Low complexity" evidence="11">
    <location>
        <begin position="832"/>
        <end position="861"/>
    </location>
</feature>
<dbReference type="Gene3D" id="3.40.1110.10">
    <property type="entry name" value="Calcium-transporting ATPase, cytoplasmic domain N"/>
    <property type="match status" value="1"/>
</dbReference>
<keyword evidence="4" id="KW-0479">Metal-binding</keyword>
<dbReference type="InParanoid" id="A2EVI7"/>
<dbReference type="InterPro" id="IPR004014">
    <property type="entry name" value="ATPase_P-typ_cation-transptr_N"/>
</dbReference>
<dbReference type="GO" id="GO:0016887">
    <property type="term" value="F:ATP hydrolysis activity"/>
    <property type="evidence" value="ECO:0007669"/>
    <property type="project" value="InterPro"/>
</dbReference>
<comment type="similarity">
    <text evidence="2">Belongs to the cation transport ATPase (P-type) (TC 3.A.3) family. Type V subfamily.</text>
</comment>
<evidence type="ECO:0000256" key="10">
    <source>
        <dbReference type="ARBA" id="ARBA00023136"/>
    </source>
</evidence>
<sequence length="1206" mass="136919">MPLEYNFVTKKPLFSRLDIVPFVIIYSLIFYPAYTLIDKHWIYEEPDNPSNSSFAFIFDHVDAKALEPHAFIVLLPVFVVLIHTIFLILSYWLPKWNEYLHYDKATEKTATHVAFHPDPHKGLPGIVEYVRGKPSYVYFQQKKREYKDCQFVSLQYPTKLQIQDYLGAKGLSSAEATKREEYYGLNQYKLPIPSMSTLLFENLKSPFIFFQFFNCIILLLDEYFTTPLVYMAQLIFMEYSNIKTFHANYTDLRGADLVPIAVNVYRDRKWKKMLSDKIVPGDLVLIPNEINAPCDLVILKGRAVVNEAMLTGESTPQLKDTVDGLPLDTTLNTEKHRRHIIFGGTRIEQIISAKDKTLPEEGTLCYAISTGFGSAQGRLLRTIMFGSQYDQTKFRDSYKILGLLSSVSVIATLYYYFSAKTDSDSTIFRLIVNSLMIFTKAAPPDLQTSISMQINTSVNSLAKLDIYTTEPYRIQLAGGITTCCFDKTGTLTSEEYKLVGVDTLNAPAAPKNKTIKGNYFSSPSEMPVESMWVVGGCHSLIRGKYGKLIGDSLESAAFQQMHFKLNSDKSATYGDISITPIKEYHFSSELKRMTVVCNVSGRTQPIAVIKGAPEAVQPLLTTVPSDYKQAYLKYARQGCRVLVLGYRILEFNYDPSTAKRDDIEKNFIFAGFAIFDAPLKRGSEDTVVELLKSQHRVIIITGDAALTAAHVAKRLHMFDRHLEIHDYSDGQFETIDEFGNVLETTSNEDRELVYTGSALEHLSEEDFASVVSKCNIFSRMSPQQKLRIIITLNKLGHVTLMCGDGTNDVGAIKNAHVGVGLISDDDKSESKQNQQQQTQTQPQNQNQQNNNENNQNNNTQNSMEKMMTDFSSQMGYRSSLGAASIAAPFVSKRGTVTAVIDIIRFGRATLTSTTDMFKQCAIKVVLECYHLTILNLENVRASDHLLTFSGIITSLVSISMAWAKPRRQLSSLRPIPGQFNIYLLSSIFIQWFVHLVILHLTHSLVFAVGYKHDTLNTRSKFEPTLLNTAIYLVYTTMDTMSFCCNYTGAPFMQSFSENKSLIFGFMATILLNIICMFNVFPGLNKWLQLAEFPTFKFQLQLILLCLIDVAFCFVFEKILLWYFLKKSNEKNSHLVSQTVVDSLDTYVTNDDDLMPSEYYKFGFSEMMSSMLSAQVKTQQLNRQQSVRDRQRKEYESKLEEEIKKQK</sequence>
<dbReference type="EMBL" id="DS113508">
    <property type="protein sequence ID" value="EAY03319.1"/>
    <property type="molecule type" value="Genomic_DNA"/>
</dbReference>
<dbReference type="eggNOG" id="KOG0209">
    <property type="taxonomic scope" value="Eukaryota"/>
</dbReference>
<evidence type="ECO:0000256" key="11">
    <source>
        <dbReference type="SAM" id="MobiDB-lite"/>
    </source>
</evidence>
<dbReference type="InterPro" id="IPR044492">
    <property type="entry name" value="P_typ_ATPase_HD_dom"/>
</dbReference>
<evidence type="ECO:0000259" key="14">
    <source>
        <dbReference type="Pfam" id="PF00690"/>
    </source>
</evidence>
<feature type="transmembrane region" description="Helical" evidence="12">
    <location>
        <begin position="20"/>
        <end position="37"/>
    </location>
</feature>
<dbReference type="KEGG" id="tva:4761163"/>